<evidence type="ECO:0000259" key="12">
    <source>
        <dbReference type="Pfam" id="PF01467"/>
    </source>
</evidence>
<keyword evidence="14" id="KW-1185">Reference proteome</keyword>
<evidence type="ECO:0000256" key="2">
    <source>
        <dbReference type="ARBA" id="ARBA00005019"/>
    </source>
</evidence>
<dbReference type="PANTHER" id="PTHR39321:SF3">
    <property type="entry name" value="PHOSPHOPANTETHEINE ADENYLYLTRANSFERASE"/>
    <property type="match status" value="1"/>
</dbReference>
<dbReference type="InterPro" id="IPR005248">
    <property type="entry name" value="NadD/NMNAT"/>
</dbReference>
<feature type="domain" description="Cytidyltransferase-like" evidence="12">
    <location>
        <begin position="22"/>
        <end position="202"/>
    </location>
</feature>
<dbReference type="GO" id="GO:0009435">
    <property type="term" value="P:NAD+ biosynthetic process"/>
    <property type="evidence" value="ECO:0007669"/>
    <property type="project" value="UniProtKB-UniRule"/>
</dbReference>
<comment type="caution">
    <text evidence="13">The sequence shown here is derived from an EMBL/GenBank/DDBJ whole genome shotgun (WGS) entry which is preliminary data.</text>
</comment>
<organism evidence="13 14">
    <name type="scientific">Halomonas fontilapidosi</name>
    <dbReference type="NCBI Taxonomy" id="616675"/>
    <lineage>
        <taxon>Bacteria</taxon>
        <taxon>Pseudomonadati</taxon>
        <taxon>Pseudomonadota</taxon>
        <taxon>Gammaproteobacteria</taxon>
        <taxon>Oceanospirillales</taxon>
        <taxon>Halomonadaceae</taxon>
        <taxon>Halomonas</taxon>
    </lineage>
</organism>
<dbReference type="HAMAP" id="MF_00244">
    <property type="entry name" value="NaMN_adenylyltr"/>
    <property type="match status" value="1"/>
</dbReference>
<dbReference type="GO" id="GO:0005524">
    <property type="term" value="F:ATP binding"/>
    <property type="evidence" value="ECO:0007669"/>
    <property type="project" value="UniProtKB-KW"/>
</dbReference>
<dbReference type="NCBIfam" id="TIGR00125">
    <property type="entry name" value="cyt_tran_rel"/>
    <property type="match status" value="1"/>
</dbReference>
<evidence type="ECO:0000256" key="7">
    <source>
        <dbReference type="ARBA" id="ARBA00022741"/>
    </source>
</evidence>
<evidence type="ECO:0000256" key="11">
    <source>
        <dbReference type="HAMAP-Rule" id="MF_00244"/>
    </source>
</evidence>
<keyword evidence="7 11" id="KW-0547">Nucleotide-binding</keyword>
<dbReference type="Gene3D" id="3.40.50.620">
    <property type="entry name" value="HUPs"/>
    <property type="match status" value="1"/>
</dbReference>
<evidence type="ECO:0000313" key="13">
    <source>
        <dbReference type="EMBL" id="MBB3182978.1"/>
    </source>
</evidence>
<evidence type="ECO:0000256" key="6">
    <source>
        <dbReference type="ARBA" id="ARBA00022695"/>
    </source>
</evidence>
<keyword evidence="5 11" id="KW-0808">Transferase</keyword>
<dbReference type="UniPathway" id="UPA00253">
    <property type="reaction ID" value="UER00332"/>
</dbReference>
<dbReference type="NCBIfam" id="TIGR00482">
    <property type="entry name" value="nicotinate (nicotinamide) nucleotide adenylyltransferase"/>
    <property type="match status" value="1"/>
</dbReference>
<comment type="pathway">
    <text evidence="2 11">Cofactor biosynthesis; NAD(+) biosynthesis; deamido-NAD(+) from nicotinate D-ribonucleotide: step 1/1.</text>
</comment>
<evidence type="ECO:0000256" key="3">
    <source>
        <dbReference type="ARBA" id="ARBA00009014"/>
    </source>
</evidence>
<evidence type="ECO:0000256" key="8">
    <source>
        <dbReference type="ARBA" id="ARBA00022840"/>
    </source>
</evidence>
<keyword evidence="4 11" id="KW-0662">Pyridine nucleotide biosynthesis</keyword>
<keyword evidence="6 11" id="KW-0548">Nucleotidyltransferase</keyword>
<dbReference type="SUPFAM" id="SSF52374">
    <property type="entry name" value="Nucleotidylyl transferase"/>
    <property type="match status" value="1"/>
</dbReference>
<dbReference type="CDD" id="cd02165">
    <property type="entry name" value="NMNAT"/>
    <property type="match status" value="1"/>
</dbReference>
<dbReference type="Pfam" id="PF01467">
    <property type="entry name" value="CTP_transf_like"/>
    <property type="match status" value="1"/>
</dbReference>
<evidence type="ECO:0000256" key="9">
    <source>
        <dbReference type="ARBA" id="ARBA00023027"/>
    </source>
</evidence>
<accession>A0A7W5DI07</accession>
<keyword evidence="9 11" id="KW-0520">NAD</keyword>
<reference evidence="13 14" key="1">
    <citation type="submission" date="2020-08" db="EMBL/GenBank/DDBJ databases">
        <title>Genomic Encyclopedia of Type Strains, Phase III (KMG-III): the genomes of soil and plant-associated and newly described type strains.</title>
        <authorList>
            <person name="Whitman W."/>
        </authorList>
    </citation>
    <scope>NUCLEOTIDE SEQUENCE [LARGE SCALE GENOMIC DNA]</scope>
    <source>
        <strain evidence="13 14">CECT 7341</strain>
    </source>
</reference>
<evidence type="ECO:0000256" key="10">
    <source>
        <dbReference type="ARBA" id="ARBA00048721"/>
    </source>
</evidence>
<dbReference type="InterPro" id="IPR004821">
    <property type="entry name" value="Cyt_trans-like"/>
</dbReference>
<evidence type="ECO:0000256" key="4">
    <source>
        <dbReference type="ARBA" id="ARBA00022642"/>
    </source>
</evidence>
<sequence length="230" mass="25133">MSRSGLPASIDRAGSSPPRLAMLGGTFDPVHLGHLRSAVELREALDLDCVHMVPAAMPPLRGEPSVSAADRLALLRLGIGDTPGLVADPRELERDGPSYTADTLASLRRELGAEARLIMALGHDAFLRLADWHEPERLFALAHVVVVDRPDHQAALPEKLVELLEGREVEERAALMARPAGQLLRLRLPSRMAISATEVRRRLSAGRSVRYLLPEAVEAHLLSRGLYRRG</sequence>
<proteinExistence type="inferred from homology"/>
<dbReference type="EC" id="2.7.7.18" evidence="11"/>
<dbReference type="NCBIfam" id="NF000839">
    <property type="entry name" value="PRK00071.1-1"/>
    <property type="match status" value="1"/>
</dbReference>
<comment type="function">
    <text evidence="1 11">Catalyzes the reversible adenylation of nicotinate mononucleotide (NaMN) to nicotinic acid adenine dinucleotide (NaAD).</text>
</comment>
<comment type="catalytic activity">
    <reaction evidence="10 11">
        <text>nicotinate beta-D-ribonucleotide + ATP + H(+) = deamido-NAD(+) + diphosphate</text>
        <dbReference type="Rhea" id="RHEA:22860"/>
        <dbReference type="ChEBI" id="CHEBI:15378"/>
        <dbReference type="ChEBI" id="CHEBI:30616"/>
        <dbReference type="ChEBI" id="CHEBI:33019"/>
        <dbReference type="ChEBI" id="CHEBI:57502"/>
        <dbReference type="ChEBI" id="CHEBI:58437"/>
        <dbReference type="EC" id="2.7.7.18"/>
    </reaction>
</comment>
<comment type="similarity">
    <text evidence="3 11">Belongs to the NadD family.</text>
</comment>
<dbReference type="InterPro" id="IPR014729">
    <property type="entry name" value="Rossmann-like_a/b/a_fold"/>
</dbReference>
<dbReference type="PANTHER" id="PTHR39321">
    <property type="entry name" value="NICOTINATE-NUCLEOTIDE ADENYLYLTRANSFERASE-RELATED"/>
    <property type="match status" value="1"/>
</dbReference>
<evidence type="ECO:0000256" key="5">
    <source>
        <dbReference type="ARBA" id="ARBA00022679"/>
    </source>
</evidence>
<protein>
    <recommendedName>
        <fullName evidence="11">Probable nicotinate-nucleotide adenylyltransferase</fullName>
        <ecNumber evidence="11">2.7.7.18</ecNumber>
    </recommendedName>
    <alternativeName>
        <fullName evidence="11">Deamido-NAD(+) diphosphorylase</fullName>
    </alternativeName>
    <alternativeName>
        <fullName evidence="11">Deamido-NAD(+) pyrophosphorylase</fullName>
    </alternativeName>
    <alternativeName>
        <fullName evidence="11">Nicotinate mononucleotide adenylyltransferase</fullName>
        <shortName evidence="11">NaMN adenylyltransferase</shortName>
    </alternativeName>
</protein>
<dbReference type="Proteomes" id="UP000563050">
    <property type="component" value="Unassembled WGS sequence"/>
</dbReference>
<keyword evidence="8 11" id="KW-0067">ATP-binding</keyword>
<evidence type="ECO:0000313" key="14">
    <source>
        <dbReference type="Proteomes" id="UP000563050"/>
    </source>
</evidence>
<name>A0A7W5DI07_9GAMM</name>
<dbReference type="GO" id="GO:0004515">
    <property type="term" value="F:nicotinate-nucleotide adenylyltransferase activity"/>
    <property type="evidence" value="ECO:0007669"/>
    <property type="project" value="UniProtKB-UniRule"/>
</dbReference>
<dbReference type="EMBL" id="JACHXQ010000001">
    <property type="protein sequence ID" value="MBB3182978.1"/>
    <property type="molecule type" value="Genomic_DNA"/>
</dbReference>
<gene>
    <name evidence="11" type="primary">nadD</name>
    <name evidence="13" type="ORF">FHR95_000502</name>
</gene>
<dbReference type="AlphaFoldDB" id="A0A7W5DI07"/>
<evidence type="ECO:0000256" key="1">
    <source>
        <dbReference type="ARBA" id="ARBA00002324"/>
    </source>
</evidence>